<keyword evidence="2" id="KW-0719">Serine esterase</keyword>
<dbReference type="GO" id="GO:0030600">
    <property type="term" value="F:feruloyl esterase activity"/>
    <property type="evidence" value="ECO:0007669"/>
    <property type="project" value="UniProtKB-ARBA"/>
</dbReference>
<keyword evidence="3" id="KW-0479">Metal-binding</keyword>
<protein>
    <recommendedName>
        <fullName evidence="8">Carboxylic ester hydrolase</fullName>
        <ecNumber evidence="8">3.1.1.-</ecNumber>
    </recommendedName>
</protein>
<keyword evidence="10" id="KW-1185">Reference proteome</keyword>
<dbReference type="EMBL" id="NHZQ01000066">
    <property type="protein sequence ID" value="PSK55656.1"/>
    <property type="molecule type" value="Genomic_DNA"/>
</dbReference>
<dbReference type="EC" id="3.1.1.-" evidence="8"/>
<evidence type="ECO:0000256" key="1">
    <source>
        <dbReference type="ARBA" id="ARBA00006249"/>
    </source>
</evidence>
<evidence type="ECO:0000256" key="2">
    <source>
        <dbReference type="ARBA" id="ARBA00022487"/>
    </source>
</evidence>
<name>A0A2P8A5C6_9PEZI</name>
<gene>
    <name evidence="9" type="ORF">B9Z65_4534</name>
</gene>
<feature type="chain" id="PRO_5015022390" description="Carboxylic ester hydrolase" evidence="8">
    <location>
        <begin position="19"/>
        <end position="552"/>
    </location>
</feature>
<dbReference type="InterPro" id="IPR011118">
    <property type="entry name" value="Tannase/feruloyl_esterase"/>
</dbReference>
<dbReference type="PANTHER" id="PTHR33938:SF2">
    <property type="entry name" value="CARBOXYLIC ESTER HYDROLASE"/>
    <property type="match status" value="1"/>
</dbReference>
<evidence type="ECO:0000313" key="10">
    <source>
        <dbReference type="Proteomes" id="UP000243723"/>
    </source>
</evidence>
<dbReference type="GO" id="GO:0046872">
    <property type="term" value="F:metal ion binding"/>
    <property type="evidence" value="ECO:0007669"/>
    <property type="project" value="UniProtKB-KW"/>
</dbReference>
<dbReference type="InterPro" id="IPR029058">
    <property type="entry name" value="AB_hydrolase_fold"/>
</dbReference>
<comment type="similarity">
    <text evidence="1 8">Belongs to the tannase family.</text>
</comment>
<dbReference type="OrthoDB" id="3039123at2759"/>
<keyword evidence="7" id="KW-1015">Disulfide bond</keyword>
<keyword evidence="6" id="KW-0106">Calcium</keyword>
<organism evidence="9 10">
    <name type="scientific">Elsinoe australis</name>
    <dbReference type="NCBI Taxonomy" id="40998"/>
    <lineage>
        <taxon>Eukaryota</taxon>
        <taxon>Fungi</taxon>
        <taxon>Dikarya</taxon>
        <taxon>Ascomycota</taxon>
        <taxon>Pezizomycotina</taxon>
        <taxon>Dothideomycetes</taxon>
        <taxon>Dothideomycetidae</taxon>
        <taxon>Myriangiales</taxon>
        <taxon>Elsinoaceae</taxon>
        <taxon>Elsinoe</taxon>
    </lineage>
</organism>
<evidence type="ECO:0000256" key="6">
    <source>
        <dbReference type="ARBA" id="ARBA00022837"/>
    </source>
</evidence>
<dbReference type="PANTHER" id="PTHR33938">
    <property type="entry name" value="FERULOYL ESTERASE B-RELATED"/>
    <property type="match status" value="1"/>
</dbReference>
<keyword evidence="4 8" id="KW-0732">Signal</keyword>
<dbReference type="Proteomes" id="UP000243723">
    <property type="component" value="Unassembled WGS sequence"/>
</dbReference>
<dbReference type="AlphaFoldDB" id="A0A2P8A5C6"/>
<evidence type="ECO:0000313" key="9">
    <source>
        <dbReference type="EMBL" id="PSK55656.1"/>
    </source>
</evidence>
<comment type="caution">
    <text evidence="9">The sequence shown here is derived from an EMBL/GenBank/DDBJ whole genome shotgun (WGS) entry which is preliminary data.</text>
</comment>
<evidence type="ECO:0000256" key="4">
    <source>
        <dbReference type="ARBA" id="ARBA00022729"/>
    </source>
</evidence>
<evidence type="ECO:0000256" key="8">
    <source>
        <dbReference type="RuleBase" id="RU361238"/>
    </source>
</evidence>
<dbReference type="SUPFAM" id="SSF53474">
    <property type="entry name" value="alpha/beta-Hydrolases"/>
    <property type="match status" value="1"/>
</dbReference>
<evidence type="ECO:0000256" key="5">
    <source>
        <dbReference type="ARBA" id="ARBA00022801"/>
    </source>
</evidence>
<accession>A0A2P8A5C6</accession>
<evidence type="ECO:0000256" key="7">
    <source>
        <dbReference type="ARBA" id="ARBA00023157"/>
    </source>
</evidence>
<reference evidence="9 10" key="1">
    <citation type="submission" date="2017-05" db="EMBL/GenBank/DDBJ databases">
        <title>Draft genome sequence of Elsinoe australis.</title>
        <authorList>
            <person name="Cheng Q."/>
        </authorList>
    </citation>
    <scope>NUCLEOTIDE SEQUENCE [LARGE SCALE GENOMIC DNA]</scope>
    <source>
        <strain evidence="9 10">NL1</strain>
    </source>
</reference>
<feature type="signal peptide" evidence="8">
    <location>
        <begin position="1"/>
        <end position="18"/>
    </location>
</feature>
<dbReference type="STRING" id="40998.A0A2P8A5C6"/>
<dbReference type="Pfam" id="PF07519">
    <property type="entry name" value="Tannase"/>
    <property type="match status" value="1"/>
</dbReference>
<sequence>MIKSCIVSLLPLAVTAKAALECTSEAFAPFLPANARVVQTTQLGDNSTFQVPPSNIAYPRSPVGLQALCAVQVNVVSSNSSAFDFGLFLPNQWNNRFIAVGNGGFAGGINWLDMGAVVRYGFASMSTDTGHNSTSVDISWALNEEEKKIDWGYRAMHGSVVIAKQLTEAFYGSKPTYNYYSGCSTGGRQGLRDLQLYPEDFDGVLAGAPAWWSTHLSPWTVKLGTYNLPIDSPGRIDPSLFPLVEREIQRQCDAQDGLRDNIISDPRGCNVFLESLLCAANANNTTTCLTVPQIETLTNIYTDYIDTNQTLVFPRLEPGSEFQWPIVLAGAEPNPLGTEYIQYFVLNDPNWDYRTYDYSIVQLADRLDPGNATADDYDLRPFKARGGKLLMYHGLADGLIAPGSSEVFYKNVYRALYPNGVNVNDFFRLFLVPGMGHCGGTSDLASAPWYFAGANQAGDLVTDAVYSVPGFEDAKHDALLALMRWTEEGEAPEEIVATRYRNDTIANGVERQRPLCVFPLQARFQGGDADVPESWRCEDIANGVGVQGKGGY</sequence>
<proteinExistence type="inferred from homology"/>
<evidence type="ECO:0000256" key="3">
    <source>
        <dbReference type="ARBA" id="ARBA00022723"/>
    </source>
</evidence>
<keyword evidence="5 8" id="KW-0378">Hydrolase</keyword>